<dbReference type="PRINTS" id="PR00038">
    <property type="entry name" value="HTHLUXR"/>
</dbReference>
<evidence type="ECO:0000256" key="1">
    <source>
        <dbReference type="ARBA" id="ARBA00023125"/>
    </source>
</evidence>
<dbReference type="Proteomes" id="UP001264519">
    <property type="component" value="Unassembled WGS sequence"/>
</dbReference>
<dbReference type="PROSITE" id="PS00622">
    <property type="entry name" value="HTH_LUXR_1"/>
    <property type="match status" value="1"/>
</dbReference>
<name>A0ABU1FZA8_9GAMM</name>
<comment type="caution">
    <text evidence="3">The sequence shown here is derived from an EMBL/GenBank/DDBJ whole genome shotgun (WGS) entry which is preliminary data.</text>
</comment>
<keyword evidence="1" id="KW-0238">DNA-binding</keyword>
<gene>
    <name evidence="3" type="ORF">QC818_04265</name>
</gene>
<dbReference type="EMBL" id="JARWAK010000003">
    <property type="protein sequence ID" value="MDR5866005.1"/>
    <property type="molecule type" value="Genomic_DNA"/>
</dbReference>
<dbReference type="RefSeq" id="WP_309651613.1">
    <property type="nucleotide sequence ID" value="NZ_JARWAK010000003.1"/>
</dbReference>
<accession>A0ABU1FZA8</accession>
<dbReference type="SMART" id="SM00421">
    <property type="entry name" value="HTH_LUXR"/>
    <property type="match status" value="1"/>
</dbReference>
<dbReference type="InterPro" id="IPR016032">
    <property type="entry name" value="Sig_transdc_resp-reg_C-effctor"/>
</dbReference>
<dbReference type="SUPFAM" id="SSF46894">
    <property type="entry name" value="C-terminal effector domain of the bipartite response regulators"/>
    <property type="match status" value="1"/>
</dbReference>
<organism evidence="3 4">
    <name type="scientific">Halomonas koreensis</name>
    <dbReference type="NCBI Taxonomy" id="245385"/>
    <lineage>
        <taxon>Bacteria</taxon>
        <taxon>Pseudomonadati</taxon>
        <taxon>Pseudomonadota</taxon>
        <taxon>Gammaproteobacteria</taxon>
        <taxon>Oceanospirillales</taxon>
        <taxon>Halomonadaceae</taxon>
        <taxon>Halomonas</taxon>
    </lineage>
</organism>
<dbReference type="PANTHER" id="PTHR43214">
    <property type="entry name" value="TWO-COMPONENT RESPONSE REGULATOR"/>
    <property type="match status" value="1"/>
</dbReference>
<evidence type="ECO:0000259" key="2">
    <source>
        <dbReference type="PROSITE" id="PS50043"/>
    </source>
</evidence>
<sequence>MQQRFVCTVPDLLPRWREAFPHAECVTPARATERSGADLQAWVVIEPGQDWPSLVGALAGRGVVVSVLSHSPDAAEAGRALAAGARGYAHALSPPELLRQVALVTANQGIWVWPELMARVVGGVYQALGGEASLDDDLLAPLTDRERAVARAVVEGNPNKAVARQLGITERTVKAHLGAVFRKLGVRDRMQLMRKLSRHPE</sequence>
<dbReference type="Gene3D" id="3.40.50.2300">
    <property type="match status" value="1"/>
</dbReference>
<protein>
    <submittedName>
        <fullName evidence="3">Response regulator transcription factor</fullName>
    </submittedName>
</protein>
<evidence type="ECO:0000313" key="3">
    <source>
        <dbReference type="EMBL" id="MDR5866005.1"/>
    </source>
</evidence>
<dbReference type="PROSITE" id="PS50043">
    <property type="entry name" value="HTH_LUXR_2"/>
    <property type="match status" value="1"/>
</dbReference>
<evidence type="ECO:0000313" key="4">
    <source>
        <dbReference type="Proteomes" id="UP001264519"/>
    </source>
</evidence>
<dbReference type="InterPro" id="IPR039420">
    <property type="entry name" value="WalR-like"/>
</dbReference>
<reference evidence="3 4" key="1">
    <citation type="submission" date="2023-04" db="EMBL/GenBank/DDBJ databases">
        <title>A long-awaited taxogenomic arrangement of the family Halomonadaceae.</title>
        <authorList>
            <person name="De La Haba R."/>
            <person name="Chuvochina M."/>
            <person name="Wittouck S."/>
            <person name="Arahal D.R."/>
            <person name="Sanchez-Porro C."/>
            <person name="Hugenholtz P."/>
            <person name="Ventosa A."/>
        </authorList>
    </citation>
    <scope>NUCLEOTIDE SEQUENCE [LARGE SCALE GENOMIC DNA]</scope>
    <source>
        <strain evidence="3 4">DSM 23530</strain>
    </source>
</reference>
<dbReference type="Pfam" id="PF00196">
    <property type="entry name" value="GerE"/>
    <property type="match status" value="1"/>
</dbReference>
<dbReference type="CDD" id="cd06170">
    <property type="entry name" value="LuxR_C_like"/>
    <property type="match status" value="1"/>
</dbReference>
<dbReference type="InterPro" id="IPR000792">
    <property type="entry name" value="Tscrpt_reg_LuxR_C"/>
</dbReference>
<keyword evidence="4" id="KW-1185">Reference proteome</keyword>
<proteinExistence type="predicted"/>
<dbReference type="PANTHER" id="PTHR43214:SF42">
    <property type="entry name" value="TRANSCRIPTIONAL REGULATORY PROTEIN DESR"/>
    <property type="match status" value="1"/>
</dbReference>
<feature type="domain" description="HTH luxR-type" evidence="2">
    <location>
        <begin position="135"/>
        <end position="200"/>
    </location>
</feature>